<keyword evidence="1" id="KW-0812">Transmembrane</keyword>
<name>A0A7K0IAP5_9ACTN</name>
<evidence type="ECO:0000313" key="4">
    <source>
        <dbReference type="EMBL" id="MSA94605.1"/>
    </source>
</evidence>
<evidence type="ECO:0000256" key="1">
    <source>
        <dbReference type="SAM" id="Phobius"/>
    </source>
</evidence>
<dbReference type="Proteomes" id="UP000462865">
    <property type="component" value="Unassembled WGS sequence"/>
</dbReference>
<feature type="transmembrane region" description="Helical" evidence="1">
    <location>
        <begin position="60"/>
        <end position="85"/>
    </location>
</feature>
<protein>
    <submittedName>
        <fullName evidence="4">Uncharacterized protein</fullName>
    </submittedName>
</protein>
<proteinExistence type="predicted"/>
<evidence type="ECO:0000259" key="2">
    <source>
        <dbReference type="Pfam" id="PF24672"/>
    </source>
</evidence>
<reference evidence="4 5" key="1">
    <citation type="journal article" date="2019" name="Nat. Med.">
        <title>A library of human gut bacterial isolates paired with longitudinal multiomics data enables mechanistic microbiome research.</title>
        <authorList>
            <person name="Poyet M."/>
            <person name="Groussin M."/>
            <person name="Gibbons S.M."/>
            <person name="Avila-Pacheco J."/>
            <person name="Jiang X."/>
            <person name="Kearney S.M."/>
            <person name="Perrotta A.R."/>
            <person name="Berdy B."/>
            <person name="Zhao S."/>
            <person name="Lieberman T.D."/>
            <person name="Swanson P.K."/>
            <person name="Smith M."/>
            <person name="Roesemann S."/>
            <person name="Alexander J.E."/>
            <person name="Rich S.A."/>
            <person name="Livny J."/>
            <person name="Vlamakis H."/>
            <person name="Clish C."/>
            <person name="Bullock K."/>
            <person name="Deik A."/>
            <person name="Scott J."/>
            <person name="Pierce K.A."/>
            <person name="Xavier R.J."/>
            <person name="Alm E.J."/>
        </authorList>
    </citation>
    <scope>NUCLEOTIDE SEQUENCE [LARGE SCALE GENOMIC DNA]</scope>
    <source>
        <strain evidence="4 5">BIOML-A1</strain>
    </source>
</reference>
<keyword evidence="1" id="KW-1133">Transmembrane helix</keyword>
<feature type="transmembrane region" description="Helical" evidence="1">
    <location>
        <begin position="278"/>
        <end position="296"/>
    </location>
</feature>
<dbReference type="Pfam" id="PF24672">
    <property type="entry name" value="DUF7654"/>
    <property type="match status" value="1"/>
</dbReference>
<feature type="transmembrane region" description="Helical" evidence="1">
    <location>
        <begin position="302"/>
        <end position="320"/>
    </location>
</feature>
<dbReference type="InterPro" id="IPR056074">
    <property type="entry name" value="DUF7657"/>
</dbReference>
<feature type="transmembrane region" description="Helical" evidence="1">
    <location>
        <begin position="530"/>
        <end position="548"/>
    </location>
</feature>
<evidence type="ECO:0000313" key="5">
    <source>
        <dbReference type="Proteomes" id="UP000462865"/>
    </source>
</evidence>
<feature type="domain" description="DUF7654" evidence="2">
    <location>
        <begin position="580"/>
        <end position="722"/>
    </location>
</feature>
<sequence>MPSIATGKQGAGKDMVQRCSPYVFIVFASAFVALYGESFYEICRGYYSGEYLGLITSTMTYGVAARTCLLFLISIAVSFAFFKLWKHLSGYIYRFRYLIAGVILAICTIFEISGSSVGCWSPYLNEPASSTTLFGIPRAIRSDEWLVNLPTFLSQSFNDYGTSSSILRGTITDTTMPISAPSWSLATLFHPFQWGYLVFGSAKGVAFEWTSAKLALIMVSFECAMLYTRKNKALSAAAAIMLSFSPLILWWNTGAALVFGQGLVIALYHLVNRDSFKVKLIASIALAWLAGCYLMMMYPAWQVPFFFIFAVFGIWVILSYRKNTKGGSPELRTFAPRKSILLLLLCCIAVVVMIVLVFVGARDALLATTSTAYPSGRVSTGGGLIPYLFGYGSSIFLPLSSGQINASELSVMFTLFPLGLIAGCVNSYKRKDVLSRLLVILEIIFLIYGIFGFPEWLSRITLFSYIPTQRLLFPLGCIDIFLLIRALSQCDRPLVKPRPATLIATGLVSLSIFIACLSNALFDMLFAEKITMLIAIMLICTPCILALVTRFSVNMFAASIACVLLSTGLCVNPIQKGLDPLTDSALYSEVKQIAESNPTGLWIAEDTIAMANFCVAAGAPTINSTNAYPDLERWEALDQEGTCTEIYNRYAHIVISFQSTVDTTFNLLQDDAFQISLNWSDLEKLNVSYILTQNTYPDTPVEGIKLSLIAQNNGYNIYLINYTSQNTSKLAT</sequence>
<dbReference type="RefSeq" id="WP_154270289.1">
    <property type="nucleotide sequence ID" value="NZ_WKZA01000019.1"/>
</dbReference>
<dbReference type="InterPro" id="IPR056071">
    <property type="entry name" value="DUF7654"/>
</dbReference>
<dbReference type="AlphaFoldDB" id="A0A7K0IAP5"/>
<dbReference type="EMBL" id="WKZA01000019">
    <property type="protein sequence ID" value="MSA94605.1"/>
    <property type="molecule type" value="Genomic_DNA"/>
</dbReference>
<feature type="transmembrane region" description="Helical" evidence="1">
    <location>
        <begin position="500"/>
        <end position="524"/>
    </location>
</feature>
<feature type="transmembrane region" description="Helical" evidence="1">
    <location>
        <begin position="409"/>
        <end position="426"/>
    </location>
</feature>
<feature type="transmembrane region" description="Helical" evidence="1">
    <location>
        <begin position="97"/>
        <end position="123"/>
    </location>
</feature>
<feature type="transmembrane region" description="Helical" evidence="1">
    <location>
        <begin position="471"/>
        <end position="488"/>
    </location>
</feature>
<gene>
    <name evidence="4" type="ORF">GKG38_05945</name>
</gene>
<comment type="caution">
    <text evidence="4">The sequence shown here is derived from an EMBL/GenBank/DDBJ whole genome shotgun (WGS) entry which is preliminary data.</text>
</comment>
<feature type="domain" description="DUF7657" evidence="3">
    <location>
        <begin position="94"/>
        <end position="488"/>
    </location>
</feature>
<feature type="transmembrane region" description="Helical" evidence="1">
    <location>
        <begin position="248"/>
        <end position="271"/>
    </location>
</feature>
<feature type="transmembrane region" description="Helical" evidence="1">
    <location>
        <begin position="340"/>
        <end position="361"/>
    </location>
</feature>
<feature type="transmembrane region" description="Helical" evidence="1">
    <location>
        <begin position="21"/>
        <end position="40"/>
    </location>
</feature>
<feature type="transmembrane region" description="Helical" evidence="1">
    <location>
        <begin position="433"/>
        <end position="451"/>
    </location>
</feature>
<organism evidence="4 5">
    <name type="scientific">Gordonibacter urolithinfaciens</name>
    <dbReference type="NCBI Taxonomy" id="1335613"/>
    <lineage>
        <taxon>Bacteria</taxon>
        <taxon>Bacillati</taxon>
        <taxon>Actinomycetota</taxon>
        <taxon>Coriobacteriia</taxon>
        <taxon>Eggerthellales</taxon>
        <taxon>Eggerthellaceae</taxon>
        <taxon>Gordonibacter</taxon>
    </lineage>
</organism>
<keyword evidence="1" id="KW-0472">Membrane</keyword>
<dbReference type="Pfam" id="PF24677">
    <property type="entry name" value="DUF7657"/>
    <property type="match status" value="1"/>
</dbReference>
<evidence type="ECO:0000259" key="3">
    <source>
        <dbReference type="Pfam" id="PF24677"/>
    </source>
</evidence>
<accession>A0A7K0IAP5</accession>